<dbReference type="STRING" id="145388.A0A0D2MY10"/>
<dbReference type="Gene3D" id="3.40.630.10">
    <property type="entry name" value="Zn peptidases"/>
    <property type="match status" value="1"/>
</dbReference>
<dbReference type="AlphaFoldDB" id="A0A0D2MY10"/>
<protein>
    <submittedName>
        <fullName evidence="7">Uncharacterized protein</fullName>
    </submittedName>
</protein>
<keyword evidence="6" id="KW-0732">Signal</keyword>
<dbReference type="PROSITE" id="PS00758">
    <property type="entry name" value="ARGE_DAPE_CPG2_1"/>
    <property type="match status" value="1"/>
</dbReference>
<dbReference type="EMBL" id="KK100538">
    <property type="protein sequence ID" value="KIZ05232.1"/>
    <property type="molecule type" value="Genomic_DNA"/>
</dbReference>
<evidence type="ECO:0000313" key="7">
    <source>
        <dbReference type="EMBL" id="KIZ05232.1"/>
    </source>
</evidence>
<proteinExistence type="inferred from homology"/>
<dbReference type="GO" id="GO:0006508">
    <property type="term" value="P:proteolysis"/>
    <property type="evidence" value="ECO:0007669"/>
    <property type="project" value="UniProtKB-KW"/>
</dbReference>
<dbReference type="KEGG" id="mng:MNEG_2734"/>
<dbReference type="RefSeq" id="XP_013904251.1">
    <property type="nucleotide sequence ID" value="XM_014048797.1"/>
</dbReference>
<reference evidence="7 8" key="1">
    <citation type="journal article" date="2013" name="BMC Genomics">
        <title>Reconstruction of the lipid metabolism for the microalga Monoraphidium neglectum from its genome sequence reveals characteristics suitable for biofuel production.</title>
        <authorList>
            <person name="Bogen C."/>
            <person name="Al-Dilaimi A."/>
            <person name="Albersmeier A."/>
            <person name="Wichmann J."/>
            <person name="Grundmann M."/>
            <person name="Rupp O."/>
            <person name="Lauersen K.J."/>
            <person name="Blifernez-Klassen O."/>
            <person name="Kalinowski J."/>
            <person name="Goesmann A."/>
            <person name="Mussgnug J.H."/>
            <person name="Kruse O."/>
        </authorList>
    </citation>
    <scope>NUCLEOTIDE SEQUENCE [LARGE SCALE GENOMIC DNA]</scope>
    <source>
        <strain evidence="7 8">SAG 48.87</strain>
    </source>
</reference>
<dbReference type="PANTHER" id="PTHR45962:SF1">
    <property type="entry name" value="N-FATTY-ACYL-AMINO ACID SYNTHASE_HYDROLASE PM20D1"/>
    <property type="match status" value="1"/>
</dbReference>
<dbReference type="Proteomes" id="UP000054498">
    <property type="component" value="Unassembled WGS sequence"/>
</dbReference>
<evidence type="ECO:0000256" key="3">
    <source>
        <dbReference type="ARBA" id="ARBA00022723"/>
    </source>
</evidence>
<organism evidence="7 8">
    <name type="scientific">Monoraphidium neglectum</name>
    <dbReference type="NCBI Taxonomy" id="145388"/>
    <lineage>
        <taxon>Eukaryota</taxon>
        <taxon>Viridiplantae</taxon>
        <taxon>Chlorophyta</taxon>
        <taxon>core chlorophytes</taxon>
        <taxon>Chlorophyceae</taxon>
        <taxon>CS clade</taxon>
        <taxon>Sphaeropleales</taxon>
        <taxon>Selenastraceae</taxon>
        <taxon>Monoraphidium</taxon>
    </lineage>
</organism>
<dbReference type="InterPro" id="IPR047177">
    <property type="entry name" value="Pept_M20A"/>
</dbReference>
<name>A0A0D2MY10_9CHLO</name>
<evidence type="ECO:0000256" key="4">
    <source>
        <dbReference type="ARBA" id="ARBA00022801"/>
    </source>
</evidence>
<evidence type="ECO:0000256" key="2">
    <source>
        <dbReference type="ARBA" id="ARBA00022670"/>
    </source>
</evidence>
<feature type="signal peptide" evidence="6">
    <location>
        <begin position="1"/>
        <end position="22"/>
    </location>
</feature>
<dbReference type="GeneID" id="25735612"/>
<keyword evidence="8" id="KW-1185">Reference proteome</keyword>
<keyword evidence="5" id="KW-0862">Zinc</keyword>
<keyword evidence="4" id="KW-0378">Hydrolase</keyword>
<sequence>MGRVVIALAALLALAIGHTCGAATNELRVSDACQWDGFESAVQRFSRIIQFKTVSDVTAPNHVRDAAEFGRMDEFLRGAFPRVFQQLKVEKVGCDSLSYLITWQGSQPDLRPVLFISHLDVVPVAEASEKVGGQGQGTARWTVHRQARAAGART</sequence>
<accession>A0A0D2MY10</accession>
<gene>
    <name evidence="7" type="ORF">MNEG_2734</name>
</gene>
<evidence type="ECO:0000256" key="5">
    <source>
        <dbReference type="ARBA" id="ARBA00022833"/>
    </source>
</evidence>
<keyword evidence="2" id="KW-0645">Protease</keyword>
<dbReference type="GO" id="GO:0046872">
    <property type="term" value="F:metal ion binding"/>
    <property type="evidence" value="ECO:0007669"/>
    <property type="project" value="UniProtKB-KW"/>
</dbReference>
<feature type="chain" id="PRO_5002259207" evidence="6">
    <location>
        <begin position="23"/>
        <end position="154"/>
    </location>
</feature>
<dbReference type="OrthoDB" id="3064516at2759"/>
<comment type="similarity">
    <text evidence="1">Belongs to the peptidase M20A family.</text>
</comment>
<evidence type="ECO:0000313" key="8">
    <source>
        <dbReference type="Proteomes" id="UP000054498"/>
    </source>
</evidence>
<dbReference type="GO" id="GO:0008233">
    <property type="term" value="F:peptidase activity"/>
    <property type="evidence" value="ECO:0007669"/>
    <property type="project" value="UniProtKB-KW"/>
</dbReference>
<evidence type="ECO:0000256" key="1">
    <source>
        <dbReference type="ARBA" id="ARBA00006247"/>
    </source>
</evidence>
<evidence type="ECO:0000256" key="6">
    <source>
        <dbReference type="SAM" id="SignalP"/>
    </source>
</evidence>
<dbReference type="SUPFAM" id="SSF53187">
    <property type="entry name" value="Zn-dependent exopeptidases"/>
    <property type="match status" value="1"/>
</dbReference>
<keyword evidence="3" id="KW-0479">Metal-binding</keyword>
<dbReference type="PANTHER" id="PTHR45962">
    <property type="entry name" value="N-FATTY-ACYL-AMINO ACID SYNTHASE/HYDROLASE PM20D1"/>
    <property type="match status" value="1"/>
</dbReference>
<dbReference type="InterPro" id="IPR001261">
    <property type="entry name" value="ArgE/DapE_CS"/>
</dbReference>